<comment type="caution">
    <text evidence="2">The sequence shown here is derived from an EMBL/GenBank/DDBJ whole genome shotgun (WGS) entry which is preliminary data.</text>
</comment>
<accession>A0A8J8B1G3</accession>
<keyword evidence="4" id="KW-1185">Reference proteome</keyword>
<protein>
    <submittedName>
        <fullName evidence="2">Uncharacterized protein</fullName>
    </submittedName>
</protein>
<sequence length="66" mass="7576">MLAEIAMFALPILGFALCVLDGLRRTRFDRKAAERAFQKQDIDSTLASLRRSLKPRQDEGFFTTRD</sequence>
<dbReference type="EMBL" id="JAGQFT010000347">
    <property type="protein sequence ID" value="MBR0564443.1"/>
    <property type="molecule type" value="Genomic_DNA"/>
</dbReference>
<reference evidence="3 4" key="1">
    <citation type="journal article" date="2021" name="Microbiol. Resour. Announc.">
        <title>Draft Genome Sequence of Coralloluteibacterium stylophorae LMG 29479T.</title>
        <authorList>
            <person name="Karlyshev A.V."/>
            <person name="Kudryashova E.B."/>
            <person name="Ariskina E.V."/>
            <person name="Conroy A.P."/>
            <person name="Abidueva E.Y."/>
        </authorList>
    </citation>
    <scope>NUCLEOTIDE SEQUENCE [LARGE SCALE GENOMIC DNA]</scope>
    <source>
        <strain evidence="3 4">LMG 29479</strain>
    </source>
</reference>
<keyword evidence="1" id="KW-0812">Transmembrane</keyword>
<gene>
    <name evidence="3" type="ORF">KB893_017025</name>
    <name evidence="2" type="ORF">KB893_18370</name>
</gene>
<dbReference type="EMBL" id="JAGQFT020000015">
    <property type="protein sequence ID" value="MBS7458848.1"/>
    <property type="molecule type" value="Genomic_DNA"/>
</dbReference>
<proteinExistence type="predicted"/>
<dbReference type="AlphaFoldDB" id="A0A8J8B1G3"/>
<evidence type="ECO:0000313" key="4">
    <source>
        <dbReference type="Proteomes" id="UP000675747"/>
    </source>
</evidence>
<evidence type="ECO:0000313" key="2">
    <source>
        <dbReference type="EMBL" id="MBR0564443.1"/>
    </source>
</evidence>
<reference evidence="2" key="2">
    <citation type="submission" date="2021-04" db="EMBL/GenBank/DDBJ databases">
        <authorList>
            <person name="Karlyshev A.V."/>
        </authorList>
    </citation>
    <scope>NUCLEOTIDE SEQUENCE</scope>
    <source>
        <strain evidence="2">LMG 29479</strain>
    </source>
</reference>
<evidence type="ECO:0000256" key="1">
    <source>
        <dbReference type="SAM" id="Phobius"/>
    </source>
</evidence>
<keyword evidence="1" id="KW-1133">Transmembrane helix</keyword>
<feature type="transmembrane region" description="Helical" evidence="1">
    <location>
        <begin position="6"/>
        <end position="23"/>
    </location>
</feature>
<dbReference type="Proteomes" id="UP000675747">
    <property type="component" value="Unassembled WGS sequence"/>
</dbReference>
<evidence type="ECO:0000313" key="3">
    <source>
        <dbReference type="EMBL" id="MBS7458848.1"/>
    </source>
</evidence>
<organism evidence="2">
    <name type="scientific">Coralloluteibacterium stylophorae</name>
    <dbReference type="NCBI Taxonomy" id="1776034"/>
    <lineage>
        <taxon>Bacteria</taxon>
        <taxon>Pseudomonadati</taxon>
        <taxon>Pseudomonadota</taxon>
        <taxon>Gammaproteobacteria</taxon>
        <taxon>Lysobacterales</taxon>
        <taxon>Lysobacteraceae</taxon>
        <taxon>Coralloluteibacterium</taxon>
    </lineage>
</organism>
<name>A0A8J8B1G3_9GAMM</name>
<dbReference type="RefSeq" id="WP_211928266.1">
    <property type="nucleotide sequence ID" value="NZ_JAGQFT020000015.1"/>
</dbReference>
<keyword evidence="1" id="KW-0472">Membrane</keyword>